<keyword evidence="3" id="KW-1185">Reference proteome</keyword>
<evidence type="ECO:0000313" key="2">
    <source>
        <dbReference type="EMBL" id="AXY77557.1"/>
    </source>
</evidence>
<dbReference type="Proteomes" id="UP000263900">
    <property type="component" value="Chromosome"/>
</dbReference>
<reference evidence="2 3" key="1">
    <citation type="submission" date="2018-09" db="EMBL/GenBank/DDBJ databases">
        <title>Genome sequencing of strain 6GH32-13.</title>
        <authorList>
            <person name="Weon H.-Y."/>
            <person name="Heo J."/>
            <person name="Kwon S.-W."/>
        </authorList>
    </citation>
    <scope>NUCLEOTIDE SEQUENCE [LARGE SCALE GENOMIC DNA]</scope>
    <source>
        <strain evidence="2 3">5GH32-13</strain>
    </source>
</reference>
<evidence type="ECO:0008006" key="4">
    <source>
        <dbReference type="Google" id="ProtNLM"/>
    </source>
</evidence>
<dbReference type="KEGG" id="pseg:D3H65_27800"/>
<dbReference type="InterPro" id="IPR037066">
    <property type="entry name" value="Plug_dom_sf"/>
</dbReference>
<dbReference type="Gene3D" id="2.60.40.1930">
    <property type="match status" value="1"/>
</dbReference>
<sequence length="805" mass="90163">MKYASILFTLCIVFFVPRLAHAQQIDSMINVYGERYPQEKVHIHFDKALYNPGETIWFKAYLFSGLLPSPISKNFYTELIDPATGKVLQRKLTPIFEASTAGYFDLPLTMTNSSVIFRAYTTWMLNFDTAFVYSKNIRIVNKNTVADKKPADNKTVLKFFPEGGDMVAELSNPIAFKAVDSYGLPVYVKGVVKDAKGKQVAAFNSVHDGMGKFDLEPQANTTYTAEWQDEKGKSYKTDLPVARPNGALLQLIGSEKMQSFIIKRSTNATPELQKLYLVGNMYQQVVYKATINLSSNFMTSGTIPLTELPSGILEMTLFNSNWQPLAERIVFINKEDYVFDAAINVGTKNVNKRGKNLITIEVPDTLRSNLSVAITDVAMADKGEDNIISRLMLTGDIKGTVNEPSYYFNVVDDSTRYYLDLVMMTNGWRRFKWQDLAAGKLPTIKYPRDNYLALQGEVMGVPPSQIPAGSSINAFVEGKDSSRQFFSLPLDGHARFREGGLIFFDTVRVYYQFNKDKRLTERAVVNFNNGTWKGQSTLPLDSAWRIPVPLDTSALNRSRFIAAEAERIRPEIARQIKTLEAVTVKAKVRSAKDLMDDKYARGLFAGGDAISFDMVNDPFAQSAQNIFQYLQGRVAGLQINMNGPNGPSVSWRQSNTSLFLDEMPVDANMIQNIPVTDIAYVKAFRPPFFGASGGGSGGAIAIYTRKGNDAAKNTASIPGGMEKNLLAGYASLKEFYQPDYSKESALHDVPDVRTTLYWAPYLLTDKANRRVTVQFYNNDVTKRIKIIMEGMNEEGRLTRIEKLIE</sequence>
<dbReference type="OrthoDB" id="679547at2"/>
<evidence type="ECO:0000313" key="3">
    <source>
        <dbReference type="Proteomes" id="UP000263900"/>
    </source>
</evidence>
<dbReference type="RefSeq" id="WP_119053431.1">
    <property type="nucleotide sequence ID" value="NZ_CP032157.1"/>
</dbReference>
<gene>
    <name evidence="2" type="ORF">D3H65_27800</name>
</gene>
<name>A0A3B7MUJ2_9BACT</name>
<proteinExistence type="predicted"/>
<dbReference type="Gene3D" id="2.170.130.10">
    <property type="entry name" value="TonB-dependent receptor, plug domain"/>
    <property type="match status" value="1"/>
</dbReference>
<organism evidence="2 3">
    <name type="scientific">Paraflavitalea soli</name>
    <dbReference type="NCBI Taxonomy" id="2315862"/>
    <lineage>
        <taxon>Bacteria</taxon>
        <taxon>Pseudomonadati</taxon>
        <taxon>Bacteroidota</taxon>
        <taxon>Chitinophagia</taxon>
        <taxon>Chitinophagales</taxon>
        <taxon>Chitinophagaceae</taxon>
        <taxon>Paraflavitalea</taxon>
    </lineage>
</organism>
<feature type="chain" id="PRO_5017681548" description="TonB-dependent receptor plug domain-containing protein" evidence="1">
    <location>
        <begin position="23"/>
        <end position="805"/>
    </location>
</feature>
<feature type="signal peptide" evidence="1">
    <location>
        <begin position="1"/>
        <end position="22"/>
    </location>
</feature>
<dbReference type="EMBL" id="CP032157">
    <property type="protein sequence ID" value="AXY77557.1"/>
    <property type="molecule type" value="Genomic_DNA"/>
</dbReference>
<dbReference type="SUPFAM" id="SSF56935">
    <property type="entry name" value="Porins"/>
    <property type="match status" value="1"/>
</dbReference>
<dbReference type="AlphaFoldDB" id="A0A3B7MUJ2"/>
<keyword evidence="1" id="KW-0732">Signal</keyword>
<evidence type="ECO:0000256" key="1">
    <source>
        <dbReference type="SAM" id="SignalP"/>
    </source>
</evidence>
<accession>A0A3B7MUJ2</accession>
<protein>
    <recommendedName>
        <fullName evidence="4">TonB-dependent receptor plug domain-containing protein</fullName>
    </recommendedName>
</protein>